<dbReference type="FunFam" id="3.30.460.10:FF:000015">
    <property type="entry name" value="Ribosomal silencing factor RsfS"/>
    <property type="match status" value="1"/>
</dbReference>
<keyword evidence="3 5" id="KW-0678">Repressor</keyword>
<dbReference type="GO" id="GO:0017148">
    <property type="term" value="P:negative regulation of translation"/>
    <property type="evidence" value="ECO:0007669"/>
    <property type="project" value="UniProtKB-UniRule"/>
</dbReference>
<comment type="similarity">
    <text evidence="1 5">Belongs to the Iojap/RsfS family.</text>
</comment>
<keyword evidence="7" id="KW-1185">Reference proteome</keyword>
<proteinExistence type="inferred from homology"/>
<evidence type="ECO:0000256" key="5">
    <source>
        <dbReference type="HAMAP-Rule" id="MF_01477"/>
    </source>
</evidence>
<dbReference type="OrthoDB" id="9793681at2"/>
<dbReference type="Gene3D" id="3.30.460.10">
    <property type="entry name" value="Beta Polymerase, domain 2"/>
    <property type="match status" value="1"/>
</dbReference>
<evidence type="ECO:0000256" key="2">
    <source>
        <dbReference type="ARBA" id="ARBA00022490"/>
    </source>
</evidence>
<name>A0A1S2LUH5_9BACI</name>
<gene>
    <name evidence="5" type="primary">rsfS</name>
    <name evidence="6" type="ORF">BKP35_04155</name>
</gene>
<dbReference type="HAMAP" id="MF_01477">
    <property type="entry name" value="Iojap_RsfS"/>
    <property type="match status" value="1"/>
</dbReference>
<dbReference type="PANTHER" id="PTHR21043:SF0">
    <property type="entry name" value="MITOCHONDRIAL ASSEMBLY OF RIBOSOMAL LARGE SUBUNIT PROTEIN 1"/>
    <property type="match status" value="1"/>
</dbReference>
<dbReference type="Proteomes" id="UP000180098">
    <property type="component" value="Unassembled WGS sequence"/>
</dbReference>
<evidence type="ECO:0000256" key="1">
    <source>
        <dbReference type="ARBA" id="ARBA00010574"/>
    </source>
</evidence>
<dbReference type="PANTHER" id="PTHR21043">
    <property type="entry name" value="IOJAP SUPERFAMILY ORTHOLOG"/>
    <property type="match status" value="1"/>
</dbReference>
<keyword evidence="2 5" id="KW-0963">Cytoplasm</keyword>
<keyword evidence="4 5" id="KW-0810">Translation regulation</keyword>
<dbReference type="NCBIfam" id="TIGR00090">
    <property type="entry name" value="rsfS_iojap_ybeB"/>
    <property type="match status" value="1"/>
</dbReference>
<reference evidence="6 7" key="1">
    <citation type="submission" date="2016-10" db="EMBL/GenBank/DDBJ databases">
        <title>Draft genome sequences of four alkaliphilic bacteria belonging to the Anaerobacillus genus.</title>
        <authorList>
            <person name="Bassil N.M."/>
            <person name="Lloyd J.R."/>
        </authorList>
    </citation>
    <scope>NUCLEOTIDE SEQUENCE [LARGE SCALE GENOMIC DNA]</scope>
    <source>
        <strain evidence="6 7">DSM 15340</strain>
    </source>
</reference>
<dbReference type="SUPFAM" id="SSF81301">
    <property type="entry name" value="Nucleotidyltransferase"/>
    <property type="match status" value="1"/>
</dbReference>
<dbReference type="InterPro" id="IPR004394">
    <property type="entry name" value="Iojap/RsfS/C7orf30"/>
</dbReference>
<dbReference type="InterPro" id="IPR043519">
    <property type="entry name" value="NT_sf"/>
</dbReference>
<comment type="subunit">
    <text evidence="5">Interacts with ribosomal protein uL14 (rplN).</text>
</comment>
<comment type="subcellular location">
    <subcellularLocation>
        <location evidence="5">Cytoplasm</location>
    </subcellularLocation>
</comment>
<dbReference type="GO" id="GO:0042256">
    <property type="term" value="P:cytosolic ribosome assembly"/>
    <property type="evidence" value="ECO:0007669"/>
    <property type="project" value="UniProtKB-UniRule"/>
</dbReference>
<evidence type="ECO:0000256" key="4">
    <source>
        <dbReference type="ARBA" id="ARBA00022845"/>
    </source>
</evidence>
<sequence>MKENNVLQIAVKAADDKKAENITVLDMKGISLISDYFLICNGNSEKQVQAIATEIKKSAQAQDIELKRLEGFDQARWVLIDLDDVVVHVFHKDERVYYNLEKLWGDAPTIDIEEVLA</sequence>
<evidence type="ECO:0000313" key="7">
    <source>
        <dbReference type="Proteomes" id="UP000180098"/>
    </source>
</evidence>
<dbReference type="Pfam" id="PF02410">
    <property type="entry name" value="RsfS"/>
    <property type="match status" value="1"/>
</dbReference>
<comment type="caution">
    <text evidence="6">The sequence shown here is derived from an EMBL/GenBank/DDBJ whole genome shotgun (WGS) entry which is preliminary data.</text>
</comment>
<evidence type="ECO:0000256" key="3">
    <source>
        <dbReference type="ARBA" id="ARBA00022491"/>
    </source>
</evidence>
<protein>
    <recommendedName>
        <fullName evidence="5">Ribosomal silencing factor RsfS</fullName>
    </recommendedName>
</protein>
<dbReference type="RefSeq" id="WP_071312103.1">
    <property type="nucleotide sequence ID" value="NZ_MLQQ01000001.1"/>
</dbReference>
<accession>A0A1S2LUH5</accession>
<dbReference type="AlphaFoldDB" id="A0A1S2LUH5"/>
<evidence type="ECO:0000313" key="6">
    <source>
        <dbReference type="EMBL" id="OIJ16178.1"/>
    </source>
</evidence>
<comment type="function">
    <text evidence="5">Functions as a ribosomal silencing factor. Interacts with ribosomal protein uL14 (rplN), blocking formation of intersubunit bridge B8. Prevents association of the 30S and 50S ribosomal subunits and the formation of functional ribosomes, thus repressing translation.</text>
</comment>
<dbReference type="EMBL" id="MLQQ01000001">
    <property type="protein sequence ID" value="OIJ16178.1"/>
    <property type="molecule type" value="Genomic_DNA"/>
</dbReference>
<organism evidence="6 7">
    <name type="scientific">Anaerobacillus arseniciselenatis</name>
    <dbReference type="NCBI Taxonomy" id="85682"/>
    <lineage>
        <taxon>Bacteria</taxon>
        <taxon>Bacillati</taxon>
        <taxon>Bacillota</taxon>
        <taxon>Bacilli</taxon>
        <taxon>Bacillales</taxon>
        <taxon>Bacillaceae</taxon>
        <taxon>Anaerobacillus</taxon>
    </lineage>
</organism>
<dbReference type="GO" id="GO:0090071">
    <property type="term" value="P:negative regulation of ribosome biogenesis"/>
    <property type="evidence" value="ECO:0007669"/>
    <property type="project" value="UniProtKB-UniRule"/>
</dbReference>
<dbReference type="GO" id="GO:0043023">
    <property type="term" value="F:ribosomal large subunit binding"/>
    <property type="evidence" value="ECO:0007669"/>
    <property type="project" value="TreeGrafter"/>
</dbReference>
<dbReference type="GO" id="GO:0005737">
    <property type="term" value="C:cytoplasm"/>
    <property type="evidence" value="ECO:0007669"/>
    <property type="project" value="UniProtKB-SubCell"/>
</dbReference>